<gene>
    <name evidence="2" type="ORF">FPZ24_04885</name>
</gene>
<organism evidence="2 3">
    <name type="scientific">Sphingomonas panacisoli</name>
    <dbReference type="NCBI Taxonomy" id="1813879"/>
    <lineage>
        <taxon>Bacteria</taxon>
        <taxon>Pseudomonadati</taxon>
        <taxon>Pseudomonadota</taxon>
        <taxon>Alphaproteobacteria</taxon>
        <taxon>Sphingomonadales</taxon>
        <taxon>Sphingomonadaceae</taxon>
        <taxon>Sphingomonas</taxon>
    </lineage>
</organism>
<feature type="region of interest" description="Disordered" evidence="1">
    <location>
        <begin position="255"/>
        <end position="306"/>
    </location>
</feature>
<reference evidence="2 3" key="1">
    <citation type="submission" date="2019-07" db="EMBL/GenBank/DDBJ databases">
        <title>Full genome sequence of Sphingomonas sp. 4R-6-7(HKS19).</title>
        <authorList>
            <person name="Im W.-T."/>
        </authorList>
    </citation>
    <scope>NUCLEOTIDE SEQUENCE [LARGE SCALE GENOMIC DNA]</scope>
    <source>
        <strain evidence="2 3">HKS19</strain>
    </source>
</reference>
<name>A0A5B8LGI6_9SPHN</name>
<protein>
    <submittedName>
        <fullName evidence="2">Uncharacterized protein</fullName>
    </submittedName>
</protein>
<evidence type="ECO:0000313" key="2">
    <source>
        <dbReference type="EMBL" id="QDZ06895.1"/>
    </source>
</evidence>
<dbReference type="OrthoDB" id="9554014at2"/>
<dbReference type="AlphaFoldDB" id="A0A5B8LGI6"/>
<dbReference type="RefSeq" id="WP_146569979.1">
    <property type="nucleotide sequence ID" value="NZ_CP042306.1"/>
</dbReference>
<feature type="compositionally biased region" description="Basic and acidic residues" evidence="1">
    <location>
        <begin position="255"/>
        <end position="265"/>
    </location>
</feature>
<evidence type="ECO:0000313" key="3">
    <source>
        <dbReference type="Proteomes" id="UP000315673"/>
    </source>
</evidence>
<dbReference type="EMBL" id="CP042306">
    <property type="protein sequence ID" value="QDZ06895.1"/>
    <property type="molecule type" value="Genomic_DNA"/>
</dbReference>
<sequence>MDHLEELTGALIDAAVEAVTAGLDEAAADHHAMRAKGQELRDNAAMVALLGPRLYKLARTILGEVERRSVPRFAAAFAHVRYSKDPPVNELEDARRTLNRALLKTQSSPDAMAMFLLAVATVRVRAITLALGPLCVAVPPRAGRKELRRREIDAADVDPEVADLIIAMTDGGWEAALAQLRALETAPTNRIGIVTSLIALAEDSDGYALLNKIAVRLRRAGFNRAAAGRLEENAPLPPRTPDPIVDERVPHAVDVQPGREARDETPSEPIVAASSVTARFRANPSGKLSPTERLRRSQEAHARTSR</sequence>
<proteinExistence type="predicted"/>
<feature type="compositionally biased region" description="Basic and acidic residues" evidence="1">
    <location>
        <begin position="290"/>
        <end position="306"/>
    </location>
</feature>
<evidence type="ECO:0000256" key="1">
    <source>
        <dbReference type="SAM" id="MobiDB-lite"/>
    </source>
</evidence>
<dbReference type="KEGG" id="spai:FPZ24_04885"/>
<dbReference type="Proteomes" id="UP000315673">
    <property type="component" value="Chromosome"/>
</dbReference>
<keyword evidence="3" id="KW-1185">Reference proteome</keyword>
<accession>A0A5B8LGI6</accession>